<evidence type="ECO:0000256" key="1">
    <source>
        <dbReference type="ARBA" id="ARBA00004429"/>
    </source>
</evidence>
<dbReference type="HOGENOM" id="CLU_016047_3_1_11"/>
<evidence type="ECO:0000256" key="3">
    <source>
        <dbReference type="ARBA" id="ARBA00022475"/>
    </source>
</evidence>
<dbReference type="GO" id="GO:0055085">
    <property type="term" value="P:transmembrane transport"/>
    <property type="evidence" value="ECO:0007669"/>
    <property type="project" value="InterPro"/>
</dbReference>
<keyword evidence="2 8" id="KW-0813">Transport</keyword>
<reference evidence="10 11" key="1">
    <citation type="journal article" date="2010" name="Stand. Genomic Sci.">
        <title>Complete genome sequence of Conexibacter woesei type strain (ID131577).</title>
        <authorList>
            <person name="Pukall R."/>
            <person name="Lapidus A."/>
            <person name="Glavina Del Rio T."/>
            <person name="Copeland A."/>
            <person name="Tice H."/>
            <person name="Cheng J.-F."/>
            <person name="Lucas S."/>
            <person name="Chen F."/>
            <person name="Nolan M."/>
            <person name="Bruce D."/>
            <person name="Goodwin L."/>
            <person name="Pitluck S."/>
            <person name="Mavromatis K."/>
            <person name="Ivanova N."/>
            <person name="Ovchinnikova G."/>
            <person name="Pati A."/>
            <person name="Chen A."/>
            <person name="Palaniappan K."/>
            <person name="Land M."/>
            <person name="Hauser L."/>
            <person name="Chang Y.-J."/>
            <person name="Jeffries C.D."/>
            <person name="Chain P."/>
            <person name="Meincke L."/>
            <person name="Sims D."/>
            <person name="Brettin T."/>
            <person name="Detter J.C."/>
            <person name="Rohde M."/>
            <person name="Goeker M."/>
            <person name="Bristow J."/>
            <person name="Eisen J.A."/>
            <person name="Markowitz V."/>
            <person name="Kyrpides N.C."/>
            <person name="Klenk H.-P."/>
            <person name="Hugenholtz P."/>
        </authorList>
    </citation>
    <scope>NUCLEOTIDE SEQUENCE [LARGE SCALE GENOMIC DNA]</scope>
    <source>
        <strain evidence="11">DSM 14684 / CIP 108061 / JCM 11494 / NBRC 100937 / ID131577</strain>
    </source>
</reference>
<keyword evidence="6 8" id="KW-1133">Transmembrane helix</keyword>
<feature type="transmembrane region" description="Helical" evidence="8">
    <location>
        <begin position="111"/>
        <end position="131"/>
    </location>
</feature>
<evidence type="ECO:0000256" key="7">
    <source>
        <dbReference type="ARBA" id="ARBA00023136"/>
    </source>
</evidence>
<keyword evidence="3" id="KW-1003">Cell membrane</keyword>
<dbReference type="Gene3D" id="1.10.3720.10">
    <property type="entry name" value="MetI-like"/>
    <property type="match status" value="1"/>
</dbReference>
<dbReference type="PANTHER" id="PTHR43357:SF4">
    <property type="entry name" value="INNER MEMBRANE ABC TRANSPORTER PERMEASE PROTEIN YDCV"/>
    <property type="match status" value="1"/>
</dbReference>
<gene>
    <name evidence="10" type="ordered locus">Cwoe_2266</name>
</gene>
<dbReference type="EMBL" id="CP001854">
    <property type="protein sequence ID" value="ADB50691.1"/>
    <property type="molecule type" value="Genomic_DNA"/>
</dbReference>
<dbReference type="AlphaFoldDB" id="D3F6C4"/>
<dbReference type="PROSITE" id="PS50928">
    <property type="entry name" value="ABC_TM1"/>
    <property type="match status" value="1"/>
</dbReference>
<keyword evidence="7 8" id="KW-0472">Membrane</keyword>
<sequence length="275" mass="29415">MDAQSSLRSALRQTLGPIVWPLSAGAVLIGLFLLIPILIIFPISLTGSFLLTWPPQLFSLRWFEAFFDDPVWTDALARSVRIAVPVAVIATVLGTLSALGLAYVRRGRRLLQTLFVAPMVLPIITYALGLYDVSQRFDMTGSVWPVIVGQAMLAAPLVFIIVSAGLAGRDPQLAHAAASLGAPARVVLWRVELPLARVSIAAAAMMALAYSFDEIIVAYFLSPPGSGTLPVQILASTRETADPTIAAASMVVIGVAASIAALTLLVHVFFRRRSR</sequence>
<reference evidence="11" key="2">
    <citation type="submission" date="2010-01" db="EMBL/GenBank/DDBJ databases">
        <title>The complete genome of Conexibacter woesei DSM 14684.</title>
        <authorList>
            <consortium name="US DOE Joint Genome Institute (JGI-PGF)"/>
            <person name="Lucas S."/>
            <person name="Copeland A."/>
            <person name="Lapidus A."/>
            <person name="Glavina del Rio T."/>
            <person name="Dalin E."/>
            <person name="Tice H."/>
            <person name="Bruce D."/>
            <person name="Goodwin L."/>
            <person name="Pitluck S."/>
            <person name="Kyrpides N."/>
            <person name="Mavromatis K."/>
            <person name="Ivanova N."/>
            <person name="Mikhailova N."/>
            <person name="Chertkov O."/>
            <person name="Brettin T."/>
            <person name="Detter J.C."/>
            <person name="Han C."/>
            <person name="Larimer F."/>
            <person name="Land M."/>
            <person name="Hauser L."/>
            <person name="Markowitz V."/>
            <person name="Cheng J.-F."/>
            <person name="Hugenholtz P."/>
            <person name="Woyke T."/>
            <person name="Wu D."/>
            <person name="Pukall R."/>
            <person name="Steenblock K."/>
            <person name="Schneider S."/>
            <person name="Klenk H.-P."/>
            <person name="Eisen J.A."/>
        </authorList>
    </citation>
    <scope>NUCLEOTIDE SEQUENCE [LARGE SCALE GENOMIC DNA]</scope>
    <source>
        <strain evidence="11">DSM 14684 / CIP 108061 / JCM 11494 / NBRC 100937 / ID131577</strain>
    </source>
</reference>
<name>D3F6C4_CONWI</name>
<keyword evidence="4" id="KW-0997">Cell inner membrane</keyword>
<feature type="transmembrane region" description="Helical" evidence="8">
    <location>
        <begin position="245"/>
        <end position="270"/>
    </location>
</feature>
<keyword evidence="5 8" id="KW-0812">Transmembrane</keyword>
<feature type="transmembrane region" description="Helical" evidence="8">
    <location>
        <begin position="20"/>
        <end position="45"/>
    </location>
</feature>
<dbReference type="KEGG" id="cwo:Cwoe_2266"/>
<keyword evidence="11" id="KW-1185">Reference proteome</keyword>
<evidence type="ECO:0000256" key="6">
    <source>
        <dbReference type="ARBA" id="ARBA00022989"/>
    </source>
</evidence>
<dbReference type="eggNOG" id="COG1177">
    <property type="taxonomic scope" value="Bacteria"/>
</dbReference>
<feature type="transmembrane region" description="Helical" evidence="8">
    <location>
        <begin position="143"/>
        <end position="167"/>
    </location>
</feature>
<dbReference type="Proteomes" id="UP000008229">
    <property type="component" value="Chromosome"/>
</dbReference>
<evidence type="ECO:0000259" key="9">
    <source>
        <dbReference type="PROSITE" id="PS50928"/>
    </source>
</evidence>
<protein>
    <submittedName>
        <fullName evidence="10">Binding-protein-dependent transport systems inner membrane component</fullName>
    </submittedName>
</protein>
<comment type="similarity">
    <text evidence="8">Belongs to the binding-protein-dependent transport system permease family.</text>
</comment>
<comment type="subcellular location">
    <subcellularLocation>
        <location evidence="1">Cell inner membrane</location>
        <topology evidence="1">Multi-pass membrane protein</topology>
    </subcellularLocation>
    <subcellularLocation>
        <location evidence="8">Cell membrane</location>
        <topology evidence="8">Multi-pass membrane protein</topology>
    </subcellularLocation>
</comment>
<dbReference type="GO" id="GO:0005886">
    <property type="term" value="C:plasma membrane"/>
    <property type="evidence" value="ECO:0007669"/>
    <property type="project" value="UniProtKB-SubCell"/>
</dbReference>
<dbReference type="InterPro" id="IPR000515">
    <property type="entry name" value="MetI-like"/>
</dbReference>
<evidence type="ECO:0000313" key="11">
    <source>
        <dbReference type="Proteomes" id="UP000008229"/>
    </source>
</evidence>
<evidence type="ECO:0000256" key="8">
    <source>
        <dbReference type="RuleBase" id="RU363032"/>
    </source>
</evidence>
<evidence type="ECO:0000256" key="4">
    <source>
        <dbReference type="ARBA" id="ARBA00022519"/>
    </source>
</evidence>
<dbReference type="Pfam" id="PF00528">
    <property type="entry name" value="BPD_transp_1"/>
    <property type="match status" value="1"/>
</dbReference>
<evidence type="ECO:0000313" key="10">
    <source>
        <dbReference type="EMBL" id="ADB50691.1"/>
    </source>
</evidence>
<accession>D3F6C4</accession>
<feature type="transmembrane region" description="Helical" evidence="8">
    <location>
        <begin position="198"/>
        <end position="221"/>
    </location>
</feature>
<dbReference type="SUPFAM" id="SSF161098">
    <property type="entry name" value="MetI-like"/>
    <property type="match status" value="1"/>
</dbReference>
<evidence type="ECO:0000256" key="2">
    <source>
        <dbReference type="ARBA" id="ARBA00022448"/>
    </source>
</evidence>
<dbReference type="STRING" id="469383.Cwoe_2266"/>
<dbReference type="InterPro" id="IPR035906">
    <property type="entry name" value="MetI-like_sf"/>
</dbReference>
<dbReference type="PANTHER" id="PTHR43357">
    <property type="entry name" value="INNER MEMBRANE ABC TRANSPORTER PERMEASE PROTEIN YDCV"/>
    <property type="match status" value="1"/>
</dbReference>
<evidence type="ECO:0000256" key="5">
    <source>
        <dbReference type="ARBA" id="ARBA00022692"/>
    </source>
</evidence>
<feature type="domain" description="ABC transmembrane type-1" evidence="9">
    <location>
        <begin position="76"/>
        <end position="263"/>
    </location>
</feature>
<feature type="transmembrane region" description="Helical" evidence="8">
    <location>
        <begin position="82"/>
        <end position="104"/>
    </location>
</feature>
<proteinExistence type="inferred from homology"/>
<dbReference type="CDD" id="cd06261">
    <property type="entry name" value="TM_PBP2"/>
    <property type="match status" value="1"/>
</dbReference>
<organism evidence="10 11">
    <name type="scientific">Conexibacter woesei (strain DSM 14684 / CCUG 47730 / CIP 108061 / JCM 11494 / NBRC 100937 / ID131577)</name>
    <dbReference type="NCBI Taxonomy" id="469383"/>
    <lineage>
        <taxon>Bacteria</taxon>
        <taxon>Bacillati</taxon>
        <taxon>Actinomycetota</taxon>
        <taxon>Thermoleophilia</taxon>
        <taxon>Solirubrobacterales</taxon>
        <taxon>Conexibacteraceae</taxon>
        <taxon>Conexibacter</taxon>
    </lineage>
</organism>